<protein>
    <submittedName>
        <fullName evidence="2 4">Uncharacterized protein</fullName>
    </submittedName>
</protein>
<feature type="compositionally biased region" description="Basic and acidic residues" evidence="1">
    <location>
        <begin position="1"/>
        <end position="10"/>
    </location>
</feature>
<dbReference type="AlphaFoldDB" id="A0A0M3JG98"/>
<sequence length="39" mass="4021">MITAKGDEGSVRTPSCDSQVSSAFSTTESARTPVFDSPA</sequence>
<feature type="compositionally biased region" description="Polar residues" evidence="1">
    <location>
        <begin position="12"/>
        <end position="30"/>
    </location>
</feature>
<proteinExistence type="predicted"/>
<gene>
    <name evidence="2" type="ORF">ASIM_LOCUS6436</name>
</gene>
<dbReference type="EMBL" id="UYRR01013969">
    <property type="protein sequence ID" value="VDK27020.1"/>
    <property type="molecule type" value="Genomic_DNA"/>
</dbReference>
<dbReference type="Proteomes" id="UP000267096">
    <property type="component" value="Unassembled WGS sequence"/>
</dbReference>
<name>A0A0M3JG98_ANISI</name>
<accession>A0A0M3JG98</accession>
<feature type="region of interest" description="Disordered" evidence="1">
    <location>
        <begin position="1"/>
        <end position="39"/>
    </location>
</feature>
<reference evidence="2 3" key="2">
    <citation type="submission" date="2018-11" db="EMBL/GenBank/DDBJ databases">
        <authorList>
            <consortium name="Pathogen Informatics"/>
        </authorList>
    </citation>
    <scope>NUCLEOTIDE SEQUENCE [LARGE SCALE GENOMIC DNA]</scope>
</reference>
<evidence type="ECO:0000313" key="3">
    <source>
        <dbReference type="Proteomes" id="UP000267096"/>
    </source>
</evidence>
<evidence type="ECO:0000313" key="4">
    <source>
        <dbReference type="WBParaSite" id="ASIM_0000665301-mRNA-1"/>
    </source>
</evidence>
<organism evidence="4">
    <name type="scientific">Anisakis simplex</name>
    <name type="common">Herring worm</name>
    <dbReference type="NCBI Taxonomy" id="6269"/>
    <lineage>
        <taxon>Eukaryota</taxon>
        <taxon>Metazoa</taxon>
        <taxon>Ecdysozoa</taxon>
        <taxon>Nematoda</taxon>
        <taxon>Chromadorea</taxon>
        <taxon>Rhabditida</taxon>
        <taxon>Spirurina</taxon>
        <taxon>Ascaridomorpha</taxon>
        <taxon>Ascaridoidea</taxon>
        <taxon>Anisakidae</taxon>
        <taxon>Anisakis</taxon>
        <taxon>Anisakis simplex complex</taxon>
    </lineage>
</organism>
<reference evidence="4" key="1">
    <citation type="submission" date="2017-02" db="UniProtKB">
        <authorList>
            <consortium name="WormBaseParasite"/>
        </authorList>
    </citation>
    <scope>IDENTIFICATION</scope>
</reference>
<keyword evidence="3" id="KW-1185">Reference proteome</keyword>
<evidence type="ECO:0000256" key="1">
    <source>
        <dbReference type="SAM" id="MobiDB-lite"/>
    </source>
</evidence>
<evidence type="ECO:0000313" key="2">
    <source>
        <dbReference type="EMBL" id="VDK27020.1"/>
    </source>
</evidence>
<dbReference type="WBParaSite" id="ASIM_0000665301-mRNA-1">
    <property type="protein sequence ID" value="ASIM_0000665301-mRNA-1"/>
    <property type="gene ID" value="ASIM_0000665301"/>
</dbReference>